<evidence type="ECO:0000313" key="4">
    <source>
        <dbReference type="Proteomes" id="UP000194873"/>
    </source>
</evidence>
<keyword evidence="4" id="KW-1185">Reference proteome</keyword>
<dbReference type="Proteomes" id="UP000194873">
    <property type="component" value="Unassembled WGS sequence"/>
</dbReference>
<organism evidence="3 4">
    <name type="scientific">Hymenobacter crusticola</name>
    <dbReference type="NCBI Taxonomy" id="1770526"/>
    <lineage>
        <taxon>Bacteria</taxon>
        <taxon>Pseudomonadati</taxon>
        <taxon>Bacteroidota</taxon>
        <taxon>Cytophagia</taxon>
        <taxon>Cytophagales</taxon>
        <taxon>Hymenobacteraceae</taxon>
        <taxon>Hymenobacter</taxon>
    </lineage>
</organism>
<dbReference type="Pfam" id="PF00561">
    <property type="entry name" value="Abhydrolase_1"/>
    <property type="match status" value="1"/>
</dbReference>
<proteinExistence type="predicted"/>
<gene>
    <name evidence="3" type="ORF">BXP70_28715</name>
</gene>
<feature type="domain" description="AB hydrolase-1" evidence="2">
    <location>
        <begin position="56"/>
        <end position="283"/>
    </location>
</feature>
<reference evidence="3 4" key="1">
    <citation type="submission" date="2017-01" db="EMBL/GenBank/DDBJ databases">
        <title>A new Hymenobacter.</title>
        <authorList>
            <person name="Liang Y."/>
            <person name="Feng F."/>
        </authorList>
    </citation>
    <scope>NUCLEOTIDE SEQUENCE [LARGE SCALE GENOMIC DNA]</scope>
    <source>
        <strain evidence="3">MIMBbqt21</strain>
    </source>
</reference>
<dbReference type="AlphaFoldDB" id="A0A243W599"/>
<evidence type="ECO:0000256" key="1">
    <source>
        <dbReference type="ARBA" id="ARBA00022801"/>
    </source>
</evidence>
<comment type="caution">
    <text evidence="3">The sequence shown here is derived from an EMBL/GenBank/DDBJ whole genome shotgun (WGS) entry which is preliminary data.</text>
</comment>
<dbReference type="InterPro" id="IPR029058">
    <property type="entry name" value="AB_hydrolase_fold"/>
</dbReference>
<dbReference type="PANTHER" id="PTHR43798">
    <property type="entry name" value="MONOACYLGLYCEROL LIPASE"/>
    <property type="match status" value="1"/>
</dbReference>
<dbReference type="GO" id="GO:0016787">
    <property type="term" value="F:hydrolase activity"/>
    <property type="evidence" value="ECO:0007669"/>
    <property type="project" value="UniProtKB-KW"/>
</dbReference>
<dbReference type="PANTHER" id="PTHR43798:SF31">
    <property type="entry name" value="AB HYDROLASE SUPERFAMILY PROTEIN YCLE"/>
    <property type="match status" value="1"/>
</dbReference>
<protein>
    <recommendedName>
        <fullName evidence="2">AB hydrolase-1 domain-containing protein</fullName>
    </recommendedName>
</protein>
<accession>A0A243W599</accession>
<dbReference type="EMBL" id="MTSE01000070">
    <property type="protein sequence ID" value="OUJ67682.1"/>
    <property type="molecule type" value="Genomic_DNA"/>
</dbReference>
<sequence length="301" mass="33400">MKHLTTNPSLLLQQGEHFAEINGITIHYYVSGQGPVMLIPSSGWGPSVNFVMPLTALERHCTTVYFDTRHSGQSTGPDDATQYKLENFVADIEALRVYLGQDKIFVAGHSGGGHQVLAYGIAHNEHLLGIIAIDAIVAADGVRAEEMMRRVAKKQHEPFYLANPAYYERAIALMTSPNRAALTIKEVIDATGGFYFYRPELAEAVFGNMEANDDVLKYTQQAGFQSKNLLPELPRISVPTLIIVGEDDFMCDPISQGQRMHEAIASSTLVLIQESGHMPWIEQPAAFDTACEQWFTEQHYV</sequence>
<evidence type="ECO:0000259" key="2">
    <source>
        <dbReference type="Pfam" id="PF00561"/>
    </source>
</evidence>
<evidence type="ECO:0000313" key="3">
    <source>
        <dbReference type="EMBL" id="OUJ67682.1"/>
    </source>
</evidence>
<dbReference type="SUPFAM" id="SSF53474">
    <property type="entry name" value="alpha/beta-Hydrolases"/>
    <property type="match status" value="1"/>
</dbReference>
<dbReference type="RefSeq" id="WP_086597551.1">
    <property type="nucleotide sequence ID" value="NZ_MTSE01000070.1"/>
</dbReference>
<dbReference type="InterPro" id="IPR000073">
    <property type="entry name" value="AB_hydrolase_1"/>
</dbReference>
<dbReference type="Gene3D" id="3.40.50.1820">
    <property type="entry name" value="alpha/beta hydrolase"/>
    <property type="match status" value="1"/>
</dbReference>
<keyword evidence="1" id="KW-0378">Hydrolase</keyword>
<dbReference type="GO" id="GO:0016020">
    <property type="term" value="C:membrane"/>
    <property type="evidence" value="ECO:0007669"/>
    <property type="project" value="TreeGrafter"/>
</dbReference>
<name>A0A243W599_9BACT</name>
<dbReference type="OrthoDB" id="9796770at2"/>
<dbReference type="InterPro" id="IPR050266">
    <property type="entry name" value="AB_hydrolase_sf"/>
</dbReference>